<dbReference type="EMBL" id="JBHSHD010000003">
    <property type="protein sequence ID" value="MFC4819208.1"/>
    <property type="molecule type" value="Genomic_DNA"/>
</dbReference>
<keyword evidence="3" id="KW-1185">Reference proteome</keyword>
<feature type="chain" id="PRO_5047303784" description="DUF4156 domain-containing protein" evidence="1">
    <location>
        <begin position="24"/>
        <end position="126"/>
    </location>
</feature>
<accession>A0ABV9QR39</accession>
<feature type="signal peptide" evidence="1">
    <location>
        <begin position="1"/>
        <end position="23"/>
    </location>
</feature>
<gene>
    <name evidence="2" type="ORF">ACFO6Q_02670</name>
</gene>
<reference evidence="3" key="1">
    <citation type="journal article" date="2019" name="Int. J. Syst. Evol. Microbiol.">
        <title>The Global Catalogue of Microorganisms (GCM) 10K type strain sequencing project: providing services to taxonomists for standard genome sequencing and annotation.</title>
        <authorList>
            <consortium name="The Broad Institute Genomics Platform"/>
            <consortium name="The Broad Institute Genome Sequencing Center for Infectious Disease"/>
            <person name="Wu L."/>
            <person name="Ma J."/>
        </authorList>
    </citation>
    <scope>NUCLEOTIDE SEQUENCE [LARGE SCALE GENOMIC DNA]</scope>
    <source>
        <strain evidence="3">CCUG 30340</strain>
    </source>
</reference>
<dbReference type="PROSITE" id="PS51257">
    <property type="entry name" value="PROKAR_LIPOPROTEIN"/>
    <property type="match status" value="1"/>
</dbReference>
<name>A0ABV9QR39_9GAMM</name>
<organism evidence="2 3">
    <name type="scientific">Dokdonella ginsengisoli</name>
    <dbReference type="NCBI Taxonomy" id="363846"/>
    <lineage>
        <taxon>Bacteria</taxon>
        <taxon>Pseudomonadati</taxon>
        <taxon>Pseudomonadota</taxon>
        <taxon>Gammaproteobacteria</taxon>
        <taxon>Lysobacterales</taxon>
        <taxon>Rhodanobacteraceae</taxon>
        <taxon>Dokdonella</taxon>
    </lineage>
</organism>
<proteinExistence type="predicted"/>
<evidence type="ECO:0000256" key="1">
    <source>
        <dbReference type="SAM" id="SignalP"/>
    </source>
</evidence>
<evidence type="ECO:0008006" key="4">
    <source>
        <dbReference type="Google" id="ProtNLM"/>
    </source>
</evidence>
<keyword evidence="1" id="KW-0732">Signal</keyword>
<evidence type="ECO:0000313" key="3">
    <source>
        <dbReference type="Proteomes" id="UP001595886"/>
    </source>
</evidence>
<dbReference type="RefSeq" id="WP_380018958.1">
    <property type="nucleotide sequence ID" value="NZ_JBHSHD010000003.1"/>
</dbReference>
<dbReference type="Proteomes" id="UP001595886">
    <property type="component" value="Unassembled WGS sequence"/>
</dbReference>
<protein>
    <recommendedName>
        <fullName evidence="4">DUF4156 domain-containing protein</fullName>
    </recommendedName>
</protein>
<evidence type="ECO:0000313" key="2">
    <source>
        <dbReference type="EMBL" id="MFC4819208.1"/>
    </source>
</evidence>
<comment type="caution">
    <text evidence="2">The sequence shown here is derived from an EMBL/GenBank/DDBJ whole genome shotgun (WGS) entry which is preliminary data.</text>
</comment>
<sequence length="126" mass="12358">MRTIAIAALVLVLAGCASGSAIVTGEKRAPIPADQVKIYATPPQGAEIVGVVQASSGSGIGEQARMDYVVAELKAQAGKIGANGIVLTGAGAQTGAAVVVPTGAGGFMGLPSNKQAAQGQAIFVRE</sequence>